<feature type="region of interest" description="Disordered" evidence="6">
    <location>
        <begin position="475"/>
        <end position="496"/>
    </location>
</feature>
<keyword evidence="1" id="KW-0479">Metal-binding</keyword>
<dbReference type="PANTHER" id="PTHR12170">
    <property type="entry name" value="MACROPHAGE ERYTHROBLAST ATTACHER-RELATED"/>
    <property type="match status" value="1"/>
</dbReference>
<dbReference type="Proteomes" id="UP000002899">
    <property type="component" value="Chromosome III"/>
</dbReference>
<evidence type="ECO:0000256" key="2">
    <source>
        <dbReference type="ARBA" id="ARBA00022771"/>
    </source>
</evidence>
<feature type="region of interest" description="Disordered" evidence="6">
    <location>
        <begin position="568"/>
        <end position="607"/>
    </location>
</feature>
<evidence type="ECO:0000256" key="5">
    <source>
        <dbReference type="PROSITE-ProRule" id="PRU01215"/>
    </source>
</evidence>
<dbReference type="PANTHER" id="PTHR12170:SF3">
    <property type="entry name" value="GH10162P"/>
    <property type="match status" value="1"/>
</dbReference>
<feature type="compositionally biased region" description="Acidic residues" evidence="6">
    <location>
        <begin position="475"/>
        <end position="488"/>
    </location>
</feature>
<dbReference type="EMBL" id="LN871598">
    <property type="protein sequence ID" value="SJK86628.1"/>
    <property type="molecule type" value="Genomic_DNA"/>
</dbReference>
<feature type="domain" description="RING-type" evidence="7">
    <location>
        <begin position="676"/>
        <end position="720"/>
    </location>
</feature>
<sequence length="735" mass="84297">MHYNSHKRHANCPMEALKNEILGLSAKRRNYYNLLSTQIHNLLGVIDHVNKNDDIEQCIPILERNIKAGDYVVKIDSGHREFQHDLNRFRKNHLKSISSDQEIEYALSINDLNEKLFCQMIGMHFLHLGYFDIYKEFAQEVFATFNNPISIHQDIVEAYALLHKMLKHIDNDNVTLAMYWVNTTQGLNTDSSNPHSLRFKLLKLQQLSYYRDVKSPDSILNKLESSDLSKFWKTHRIEIGKIISKFILDDNYNTEYDNLKSEIKKQLTRAYCDHGIYSPAQNCYNNYETRQLNYFDSVSDTSDQSEGSAVEQWNNDVALEASMHQREDNEDDDSDTSTQSLSTTQITTCRSDISNCHCTIMYPMQSLFENNGELVDNWLTSLDFMTATNTNTSSNNRGFSRLFRYCKSCDLNETQSIIDSIYNYTTRPVRRFVRPNARVNQVGLELSQLVSNTNVNVNSGMTVVPTFAFTLLAGEPDDNQESENDDQDTTSSNRRHLSISRILNSIRHQETRNDNQILQRILVANEPIDEGSGTSNLRISPAREIIATGSNITLRDILHMIIRGFRTRTRPRASRRPRTRSTVVHKLKSKKKSSLQESPGSTSSHKRITLPHQSALSLIFTAGYITHPRLVEVLGLVFKERCEAATKVSNWLKSKRQLPLESDLGSSFHFHSHITCAVSKDQTCKSNPPVMLPCGHVICQYCVDKLCKNKARQNFRCPMCPTLVEFHQTKILDIA</sequence>
<dbReference type="GeneID" id="24425443"/>
<dbReference type="InterPro" id="IPR013083">
    <property type="entry name" value="Znf_RING/FYVE/PHD"/>
</dbReference>
<evidence type="ECO:0000256" key="1">
    <source>
        <dbReference type="ARBA" id="ARBA00022723"/>
    </source>
</evidence>
<dbReference type="PROSITE" id="PS00518">
    <property type="entry name" value="ZF_RING_1"/>
    <property type="match status" value="1"/>
</dbReference>
<dbReference type="Gene3D" id="3.30.40.10">
    <property type="entry name" value="Zinc/RING finger domain, C3HC4 (zinc finger)"/>
    <property type="match status" value="1"/>
</dbReference>
<dbReference type="Pfam" id="PF13445">
    <property type="entry name" value="zf-RING_UBOX"/>
    <property type="match status" value="1"/>
</dbReference>
<dbReference type="SMART" id="SM00184">
    <property type="entry name" value="RING"/>
    <property type="match status" value="1"/>
</dbReference>
<dbReference type="AlphaFoldDB" id="A0A1R4ACB7"/>
<dbReference type="GO" id="GO:0043161">
    <property type="term" value="P:proteasome-mediated ubiquitin-dependent protein catabolic process"/>
    <property type="evidence" value="ECO:0007669"/>
    <property type="project" value="InterPro"/>
</dbReference>
<dbReference type="KEGG" id="bmic:BMR1_03g03980"/>
<reference evidence="9 10" key="2">
    <citation type="journal article" date="2013" name="PLoS ONE">
        <title>Whole genome mapping and re-organization of the nuclear and mitochondrial genomes of Babesia microti isolates.</title>
        <authorList>
            <person name="Cornillot E."/>
            <person name="Dassouli A."/>
            <person name="Garg A."/>
            <person name="Pachikara N."/>
            <person name="Randazzo S."/>
            <person name="Depoix D."/>
            <person name="Carcy B."/>
            <person name="Delbecq S."/>
            <person name="Frutos R."/>
            <person name="Silva J.C."/>
            <person name="Sutton R."/>
            <person name="Krause P.J."/>
            <person name="Mamoun C.B."/>
        </authorList>
    </citation>
    <scope>NUCLEOTIDE SEQUENCE [LARGE SCALE GENOMIC DNA]</scope>
    <source>
        <strain evidence="9 10">RI</strain>
    </source>
</reference>
<evidence type="ECO:0000256" key="3">
    <source>
        <dbReference type="ARBA" id="ARBA00022833"/>
    </source>
</evidence>
<accession>A0A1R4ACB7</accession>
<dbReference type="InterPro" id="IPR017907">
    <property type="entry name" value="Znf_RING_CS"/>
</dbReference>
<reference evidence="9 10" key="3">
    <citation type="journal article" date="2016" name="Sci. Rep.">
        <title>Genome-wide diversity and gene expression profiling of Babesia microti isolates identify polymorphic genes that mediate host-pathogen interactions.</title>
        <authorList>
            <person name="Silva J.C."/>
            <person name="Cornillot E."/>
            <person name="McCracken C."/>
            <person name="Usmani-Brown S."/>
            <person name="Dwivedi A."/>
            <person name="Ifeonu O.O."/>
            <person name="Crabtree J."/>
            <person name="Gotia H.T."/>
            <person name="Virji A.Z."/>
            <person name="Reynes C."/>
            <person name="Colinge J."/>
            <person name="Kumar V."/>
            <person name="Lawres L."/>
            <person name="Pazzi J.E."/>
            <person name="Pablo J.V."/>
            <person name="Hung C."/>
            <person name="Brancato J."/>
            <person name="Kumari P."/>
            <person name="Orvis J."/>
            <person name="Tretina K."/>
            <person name="Chibucos M."/>
            <person name="Ott S."/>
            <person name="Sadzewicz L."/>
            <person name="Sengamalay N."/>
            <person name="Shetty A.C."/>
            <person name="Su Q."/>
            <person name="Tallon L."/>
            <person name="Fraser C.M."/>
            <person name="Frutos R."/>
            <person name="Molina D.M."/>
            <person name="Krause P.J."/>
            <person name="Ben Mamoun C."/>
        </authorList>
    </citation>
    <scope>NUCLEOTIDE SEQUENCE [LARGE SCALE GENOMIC DNA]</scope>
    <source>
        <strain evidence="9 10">RI</strain>
    </source>
</reference>
<feature type="compositionally biased region" description="Basic residues" evidence="6">
    <location>
        <begin position="568"/>
        <end position="593"/>
    </location>
</feature>
<evidence type="ECO:0000313" key="9">
    <source>
        <dbReference type="EMBL" id="SJK86628.1"/>
    </source>
</evidence>
<feature type="domain" description="RING-Gid-type" evidence="8">
    <location>
        <begin position="676"/>
        <end position="720"/>
    </location>
</feature>
<evidence type="ECO:0000313" key="10">
    <source>
        <dbReference type="Proteomes" id="UP000002899"/>
    </source>
</evidence>
<keyword evidence="10" id="KW-1185">Reference proteome</keyword>
<dbReference type="RefSeq" id="XP_012649407.2">
    <property type="nucleotide sequence ID" value="XM_012793953.2"/>
</dbReference>
<organism evidence="9 10">
    <name type="scientific">Babesia microti (strain RI)</name>
    <dbReference type="NCBI Taxonomy" id="1133968"/>
    <lineage>
        <taxon>Eukaryota</taxon>
        <taxon>Sar</taxon>
        <taxon>Alveolata</taxon>
        <taxon>Apicomplexa</taxon>
        <taxon>Aconoidasida</taxon>
        <taxon>Piroplasmida</taxon>
        <taxon>Babesiidae</taxon>
        <taxon>Babesia</taxon>
    </lineage>
</organism>
<evidence type="ECO:0000256" key="4">
    <source>
        <dbReference type="PROSITE-ProRule" id="PRU00175"/>
    </source>
</evidence>
<name>A0A1R4ACB7_BABMR</name>
<evidence type="ECO:0000259" key="8">
    <source>
        <dbReference type="PROSITE" id="PS51867"/>
    </source>
</evidence>
<dbReference type="InterPro" id="IPR045098">
    <property type="entry name" value="Fyv10_fam"/>
</dbReference>
<feature type="zinc finger region" description="RING-Gid-type" evidence="5">
    <location>
        <begin position="676"/>
        <end position="720"/>
    </location>
</feature>
<dbReference type="GO" id="GO:0005634">
    <property type="term" value="C:nucleus"/>
    <property type="evidence" value="ECO:0007669"/>
    <property type="project" value="TreeGrafter"/>
</dbReference>
<evidence type="ECO:0000259" key="7">
    <source>
        <dbReference type="PROSITE" id="PS50089"/>
    </source>
</evidence>
<dbReference type="PROSITE" id="PS51867">
    <property type="entry name" value="ZF_RING_GID"/>
    <property type="match status" value="1"/>
</dbReference>
<dbReference type="GO" id="GO:0034657">
    <property type="term" value="C:GID complex"/>
    <property type="evidence" value="ECO:0007669"/>
    <property type="project" value="TreeGrafter"/>
</dbReference>
<evidence type="ECO:0000256" key="6">
    <source>
        <dbReference type="SAM" id="MobiDB-lite"/>
    </source>
</evidence>
<keyword evidence="2 4" id="KW-0863">Zinc-finger</keyword>
<dbReference type="SUPFAM" id="SSF57850">
    <property type="entry name" value="RING/U-box"/>
    <property type="match status" value="1"/>
</dbReference>
<dbReference type="OrthoDB" id="1933281at2759"/>
<protein>
    <submittedName>
        <fullName evidence="9">LisH domain-containing protein C29A3.03c</fullName>
    </submittedName>
</protein>
<dbReference type="InterPro" id="IPR044063">
    <property type="entry name" value="ZF_RING_GID"/>
</dbReference>
<dbReference type="GO" id="GO:0061630">
    <property type="term" value="F:ubiquitin protein ligase activity"/>
    <property type="evidence" value="ECO:0007669"/>
    <property type="project" value="InterPro"/>
</dbReference>
<dbReference type="PROSITE" id="PS50089">
    <property type="entry name" value="ZF_RING_2"/>
    <property type="match status" value="1"/>
</dbReference>
<gene>
    <name evidence="9" type="ORF">BMR1_03g03980</name>
</gene>
<dbReference type="InterPro" id="IPR027370">
    <property type="entry name" value="Znf-RING_euk"/>
</dbReference>
<proteinExistence type="predicted"/>
<dbReference type="GO" id="GO:0005737">
    <property type="term" value="C:cytoplasm"/>
    <property type="evidence" value="ECO:0007669"/>
    <property type="project" value="TreeGrafter"/>
</dbReference>
<dbReference type="GO" id="GO:0008270">
    <property type="term" value="F:zinc ion binding"/>
    <property type="evidence" value="ECO:0007669"/>
    <property type="project" value="UniProtKB-KW"/>
</dbReference>
<dbReference type="InterPro" id="IPR001841">
    <property type="entry name" value="Znf_RING"/>
</dbReference>
<dbReference type="VEuPathDB" id="PiroplasmaDB:BMR1_03g03980"/>
<keyword evidence="3" id="KW-0862">Zinc</keyword>
<reference evidence="9 10" key="1">
    <citation type="journal article" date="2012" name="Nucleic Acids Res.">
        <title>Sequencing of the smallest Apicomplexan genome from the human pathogen Babesia microti.</title>
        <authorList>
            <person name="Cornillot E."/>
            <person name="Hadj-Kaddour K."/>
            <person name="Dassouli A."/>
            <person name="Noel B."/>
            <person name="Ranwez V."/>
            <person name="Vacherie B."/>
            <person name="Augagneur Y."/>
            <person name="Bres V."/>
            <person name="Duclos A."/>
            <person name="Randazzo S."/>
            <person name="Carcy B."/>
            <person name="Debierre-Grockiego F."/>
            <person name="Delbecq S."/>
            <person name="Moubri-Menage K."/>
            <person name="Shams-Eldin H."/>
            <person name="Usmani-Brown S."/>
            <person name="Bringaud F."/>
            <person name="Wincker P."/>
            <person name="Vivares C.P."/>
            <person name="Schwarz R.T."/>
            <person name="Schetters T.P."/>
            <person name="Krause P.J."/>
            <person name="Gorenflot A."/>
            <person name="Berry V."/>
            <person name="Barbe V."/>
            <person name="Ben Mamoun C."/>
        </authorList>
    </citation>
    <scope>NUCLEOTIDE SEQUENCE [LARGE SCALE GENOMIC DNA]</scope>
    <source>
        <strain evidence="9 10">RI</strain>
    </source>
</reference>